<dbReference type="AlphaFoldDB" id="A0A0L0UYD2"/>
<dbReference type="Pfam" id="PF16297">
    <property type="entry name" value="DUF4939"/>
    <property type="match status" value="1"/>
</dbReference>
<keyword evidence="3" id="KW-1185">Reference proteome</keyword>
<dbReference type="Proteomes" id="UP000054564">
    <property type="component" value="Unassembled WGS sequence"/>
</dbReference>
<accession>A0A0L0UYD2</accession>
<evidence type="ECO:0000313" key="2">
    <source>
        <dbReference type="EMBL" id="KNE91769.1"/>
    </source>
</evidence>
<proteinExistence type="predicted"/>
<sequence>MKNDFINGYWPITTRGDKAKAFTNQAGLYMSANTAKVPTDQIKVIFCISNLTGSAITWAKPYLNMLLNDEEVKFDQFCTTFKGMSFDTKSKKPRPRKRSASWNRQNWLWQTPIKLQLTPLIWVGKS</sequence>
<dbReference type="EMBL" id="AJIL01000189">
    <property type="protein sequence ID" value="KNE91769.1"/>
    <property type="molecule type" value="Genomic_DNA"/>
</dbReference>
<protein>
    <recommendedName>
        <fullName evidence="1">DUF4939 domain-containing protein</fullName>
    </recommendedName>
</protein>
<organism evidence="2 3">
    <name type="scientific">Puccinia striiformis f. sp. tritici PST-78</name>
    <dbReference type="NCBI Taxonomy" id="1165861"/>
    <lineage>
        <taxon>Eukaryota</taxon>
        <taxon>Fungi</taxon>
        <taxon>Dikarya</taxon>
        <taxon>Basidiomycota</taxon>
        <taxon>Pucciniomycotina</taxon>
        <taxon>Pucciniomycetes</taxon>
        <taxon>Pucciniales</taxon>
        <taxon>Pucciniaceae</taxon>
        <taxon>Puccinia</taxon>
    </lineage>
</organism>
<feature type="domain" description="DUF4939" evidence="1">
    <location>
        <begin position="17"/>
        <end position="65"/>
    </location>
</feature>
<reference evidence="3" key="1">
    <citation type="submission" date="2014-03" db="EMBL/GenBank/DDBJ databases">
        <title>The Genome Sequence of Puccinia striiformis f. sp. tritici PST-78.</title>
        <authorList>
            <consortium name="The Broad Institute Genome Sequencing Platform"/>
            <person name="Cuomo C."/>
            <person name="Hulbert S."/>
            <person name="Chen X."/>
            <person name="Walker B."/>
            <person name="Young S.K."/>
            <person name="Zeng Q."/>
            <person name="Gargeya S."/>
            <person name="Fitzgerald M."/>
            <person name="Haas B."/>
            <person name="Abouelleil A."/>
            <person name="Alvarado L."/>
            <person name="Arachchi H.M."/>
            <person name="Berlin A.M."/>
            <person name="Chapman S.B."/>
            <person name="Goldberg J."/>
            <person name="Griggs A."/>
            <person name="Gujja S."/>
            <person name="Hansen M."/>
            <person name="Howarth C."/>
            <person name="Imamovic A."/>
            <person name="Larimer J."/>
            <person name="McCowan C."/>
            <person name="Montmayeur A."/>
            <person name="Murphy C."/>
            <person name="Neiman D."/>
            <person name="Pearson M."/>
            <person name="Priest M."/>
            <person name="Roberts A."/>
            <person name="Saif S."/>
            <person name="Shea T."/>
            <person name="Sisk P."/>
            <person name="Sykes S."/>
            <person name="Wortman J."/>
            <person name="Nusbaum C."/>
            <person name="Birren B."/>
        </authorList>
    </citation>
    <scope>NUCLEOTIDE SEQUENCE [LARGE SCALE GENOMIC DNA]</scope>
    <source>
        <strain evidence="3">race PST-78</strain>
    </source>
</reference>
<comment type="caution">
    <text evidence="2">The sequence shown here is derived from an EMBL/GenBank/DDBJ whole genome shotgun (WGS) entry which is preliminary data.</text>
</comment>
<name>A0A0L0UYD2_9BASI</name>
<evidence type="ECO:0000313" key="3">
    <source>
        <dbReference type="Proteomes" id="UP000054564"/>
    </source>
</evidence>
<dbReference type="InterPro" id="IPR032549">
    <property type="entry name" value="DUF4939"/>
</dbReference>
<evidence type="ECO:0000259" key="1">
    <source>
        <dbReference type="Pfam" id="PF16297"/>
    </source>
</evidence>
<gene>
    <name evidence="2" type="ORF">PSTG_14837</name>
</gene>